<evidence type="ECO:0000313" key="3">
    <source>
        <dbReference type="Proteomes" id="UP001594351"/>
    </source>
</evidence>
<proteinExistence type="predicted"/>
<keyword evidence="3" id="KW-1185">Reference proteome</keyword>
<feature type="transmembrane region" description="Helical" evidence="1">
    <location>
        <begin position="127"/>
        <end position="150"/>
    </location>
</feature>
<gene>
    <name evidence="2" type="ORF">ACFL27_10115</name>
</gene>
<evidence type="ECO:0000256" key="1">
    <source>
        <dbReference type="SAM" id="Phobius"/>
    </source>
</evidence>
<evidence type="ECO:0008006" key="4">
    <source>
        <dbReference type="Google" id="ProtNLM"/>
    </source>
</evidence>
<feature type="transmembrane region" description="Helical" evidence="1">
    <location>
        <begin position="157"/>
        <end position="178"/>
    </location>
</feature>
<keyword evidence="1" id="KW-0472">Membrane</keyword>
<protein>
    <recommendedName>
        <fullName evidence="4">YfhO family protein</fullName>
    </recommendedName>
</protein>
<sequence>YRNASWRTMLICLGLALPLSGLALYNHHVFEDFFMTGYQLQSIRPHDTTFIFQQIARGYYGQAFGTIIRNAAVLPEILMTGIPWIILLPPAMVWGRKNLDRKLYIFLSGWILSNLLVYLQYRMLMPHTFVIISRMYLPLVGPSAILVAAYCEQLGKFVPFIVCLFTVMISLMFFAFYLHTIHIPFFTIDLTTYFGSIQEVVSVYYPG</sequence>
<keyword evidence="1" id="KW-1133">Transmembrane helix</keyword>
<keyword evidence="1" id="KW-0812">Transmembrane</keyword>
<comment type="caution">
    <text evidence="2">The sequence shown here is derived from an EMBL/GenBank/DDBJ whole genome shotgun (WGS) entry which is preliminary data.</text>
</comment>
<dbReference type="EMBL" id="JBHPBY010000106">
    <property type="protein sequence ID" value="MFC1850534.1"/>
    <property type="molecule type" value="Genomic_DNA"/>
</dbReference>
<feature type="transmembrane region" description="Helical" evidence="1">
    <location>
        <begin position="103"/>
        <end position="121"/>
    </location>
</feature>
<name>A0ABV6YWE9_UNCC1</name>
<accession>A0ABV6YWE9</accession>
<feature type="non-terminal residue" evidence="2">
    <location>
        <position position="1"/>
    </location>
</feature>
<dbReference type="Proteomes" id="UP001594351">
    <property type="component" value="Unassembled WGS sequence"/>
</dbReference>
<feature type="transmembrane region" description="Helical" evidence="1">
    <location>
        <begin position="67"/>
        <end position="91"/>
    </location>
</feature>
<reference evidence="2 3" key="1">
    <citation type="submission" date="2024-09" db="EMBL/GenBank/DDBJ databases">
        <title>Laminarin stimulates single cell rates of sulfate reduction while oxygen inhibits transcriptomic activity in coastal marine sediment.</title>
        <authorList>
            <person name="Lindsay M."/>
            <person name="Orcutt B."/>
            <person name="Emerson D."/>
            <person name="Stepanauskas R."/>
            <person name="D'Angelo T."/>
        </authorList>
    </citation>
    <scope>NUCLEOTIDE SEQUENCE [LARGE SCALE GENOMIC DNA]</scope>
    <source>
        <strain evidence="2">SAG AM-311-K15</strain>
    </source>
</reference>
<evidence type="ECO:0000313" key="2">
    <source>
        <dbReference type="EMBL" id="MFC1850534.1"/>
    </source>
</evidence>
<organism evidence="2 3">
    <name type="scientific">candidate division CSSED10-310 bacterium</name>
    <dbReference type="NCBI Taxonomy" id="2855610"/>
    <lineage>
        <taxon>Bacteria</taxon>
        <taxon>Bacteria division CSSED10-310</taxon>
    </lineage>
</organism>